<evidence type="ECO:0000256" key="1">
    <source>
        <dbReference type="SAM" id="Phobius"/>
    </source>
</evidence>
<dbReference type="GO" id="GO:0016717">
    <property type="term" value="F:oxidoreductase activity, acting on paired donors, with oxidation of a pair of donors resulting in the reduction of molecular oxygen to two molecules of water"/>
    <property type="evidence" value="ECO:0007669"/>
    <property type="project" value="TreeGrafter"/>
</dbReference>
<evidence type="ECO:0000313" key="3">
    <source>
        <dbReference type="EMBL" id="PIT47887.1"/>
    </source>
</evidence>
<feature type="transmembrane region" description="Helical" evidence="1">
    <location>
        <begin position="207"/>
        <end position="228"/>
    </location>
</feature>
<dbReference type="CDD" id="cd03506">
    <property type="entry name" value="Delta6-FADS-like"/>
    <property type="match status" value="1"/>
</dbReference>
<keyword evidence="1" id="KW-0812">Transmembrane</keyword>
<name>A0A2N9XHT2_9NEIS</name>
<reference evidence="3 4" key="1">
    <citation type="journal article" date="2017" name="MBio">
        <title>Type VI secretion-mediated competition in the bee gut microbiome.</title>
        <authorList>
            <person name="Steele M.I."/>
            <person name="Kwong W.K."/>
            <person name="Powell J.E."/>
            <person name="Whiteley M."/>
            <person name="Moran N.A."/>
        </authorList>
    </citation>
    <scope>NUCLEOTIDE SEQUENCE [LARGE SCALE GENOMIC DNA]</scope>
    <source>
        <strain evidence="3 4">Ruf1-X</strain>
    </source>
</reference>
<keyword evidence="1" id="KW-1133">Transmembrane helix</keyword>
<feature type="domain" description="Fatty acid desaturase" evidence="2">
    <location>
        <begin position="73"/>
        <end position="343"/>
    </location>
</feature>
<sequence length="370" mass="43202">MSTKPLAKLHYAHHDEQFHQILMAEAKAYLAQKGDHRFANSALLLKNLLLLLFCVVCYLLSLHQVTIGLFALCYFGFVMSAMLANINAQHDACHNVLFRSRLANRIFGRLVTLPLGLDPHYWQVRHVDYHHIYPNIQGYDLDMEENGVFRQTPFQKWYPHMRFQPYYWPFIAGLSLPYIAWVFDWSDQLGKTPLVADKKTLTGIKGWALFLGSKILHFIIALIVPILILSSVGISWYSVLWVYLITQMVSSFIVVCLLLGTHWADPAFYTAPENNQMEHGWYHQQFTTCCDWYPSPKIFNELLGGVNLHLTHHLFPGWSHRHYPALMLIIERLAQQYQLPYRRLSYVELLIQQQQFIRRLAQKPDKQSSD</sequence>
<dbReference type="GO" id="GO:0008610">
    <property type="term" value="P:lipid biosynthetic process"/>
    <property type="evidence" value="ECO:0007669"/>
    <property type="project" value="UniProtKB-ARBA"/>
</dbReference>
<evidence type="ECO:0000313" key="4">
    <source>
        <dbReference type="Proteomes" id="UP000229970"/>
    </source>
</evidence>
<evidence type="ECO:0000259" key="2">
    <source>
        <dbReference type="Pfam" id="PF00487"/>
    </source>
</evidence>
<dbReference type="Proteomes" id="UP000229970">
    <property type="component" value="Unassembled WGS sequence"/>
</dbReference>
<dbReference type="PANTHER" id="PTHR19353:SF19">
    <property type="entry name" value="DELTA(5) FATTY ACID DESATURASE C-RELATED"/>
    <property type="match status" value="1"/>
</dbReference>
<dbReference type="EMBL" id="MEIP01000014">
    <property type="protein sequence ID" value="PIT47887.1"/>
    <property type="molecule type" value="Genomic_DNA"/>
</dbReference>
<dbReference type="GO" id="GO:0016020">
    <property type="term" value="C:membrane"/>
    <property type="evidence" value="ECO:0007669"/>
    <property type="project" value="TreeGrafter"/>
</dbReference>
<protein>
    <submittedName>
        <fullName evidence="3">Linoleoyl-CoA desaturase</fullName>
    </submittedName>
</protein>
<dbReference type="PANTHER" id="PTHR19353">
    <property type="entry name" value="FATTY ACID DESATURASE 2"/>
    <property type="match status" value="1"/>
</dbReference>
<feature type="transmembrane region" description="Helical" evidence="1">
    <location>
        <begin position="240"/>
        <end position="260"/>
    </location>
</feature>
<feature type="transmembrane region" description="Helical" evidence="1">
    <location>
        <begin position="67"/>
        <end position="86"/>
    </location>
</feature>
<keyword evidence="1" id="KW-0472">Membrane</keyword>
<organism evidence="3 4">
    <name type="scientific">Snodgrassella alvi</name>
    <dbReference type="NCBI Taxonomy" id="1196083"/>
    <lineage>
        <taxon>Bacteria</taxon>
        <taxon>Pseudomonadati</taxon>
        <taxon>Pseudomonadota</taxon>
        <taxon>Betaproteobacteria</taxon>
        <taxon>Neisseriales</taxon>
        <taxon>Neisseriaceae</taxon>
        <taxon>Snodgrassella</taxon>
    </lineage>
</organism>
<dbReference type="InterPro" id="IPR005804">
    <property type="entry name" value="FA_desaturase_dom"/>
</dbReference>
<feature type="transmembrane region" description="Helical" evidence="1">
    <location>
        <begin position="43"/>
        <end position="61"/>
    </location>
</feature>
<feature type="transmembrane region" description="Helical" evidence="1">
    <location>
        <begin position="166"/>
        <end position="186"/>
    </location>
</feature>
<dbReference type="AlphaFoldDB" id="A0A2N9XHT2"/>
<dbReference type="Pfam" id="PF00487">
    <property type="entry name" value="FA_desaturase"/>
    <property type="match status" value="1"/>
</dbReference>
<dbReference type="InterPro" id="IPR012171">
    <property type="entry name" value="Fatty_acid_desaturase"/>
</dbReference>
<dbReference type="RefSeq" id="WP_100139166.1">
    <property type="nucleotide sequence ID" value="NZ_MEIP01000014.1"/>
</dbReference>
<accession>A0A2N9XHT2</accession>
<proteinExistence type="predicted"/>
<gene>
    <name evidence="3" type="ORF">BHC46_06320</name>
</gene>
<comment type="caution">
    <text evidence="3">The sequence shown here is derived from an EMBL/GenBank/DDBJ whole genome shotgun (WGS) entry which is preliminary data.</text>
</comment>